<feature type="region of interest" description="Disordered" evidence="1">
    <location>
        <begin position="1"/>
        <end position="27"/>
    </location>
</feature>
<proteinExistence type="predicted"/>
<evidence type="ECO:0000313" key="3">
    <source>
        <dbReference type="EMBL" id="TBR55344.1"/>
    </source>
</evidence>
<feature type="compositionally biased region" description="Polar residues" evidence="1">
    <location>
        <begin position="1"/>
        <end position="13"/>
    </location>
</feature>
<feature type="domain" description="Kinase OspG kinase" evidence="2">
    <location>
        <begin position="64"/>
        <end position="194"/>
    </location>
</feature>
<gene>
    <name evidence="3" type="ORF">EYS06_04355</name>
</gene>
<reference evidence="3 4" key="1">
    <citation type="submission" date="2019-02" db="EMBL/GenBank/DDBJ databases">
        <title>Draft genome sequence of Escherichia albertii strain Mex-12/320a, isolated from an infant with diarrhea, harboring virulence genes associated with diarrheagenic strains of enteropathogenic E. coli.</title>
        <authorList>
            <person name="Maldonado-Puga S."/>
            <person name="Meza-Segura M."/>
            <person name="Zaidi M.B."/>
            <person name="Estrada-Garcia T."/>
        </authorList>
    </citation>
    <scope>NUCLEOTIDE SEQUENCE [LARGE SCALE GENOMIC DNA]</scope>
    <source>
        <strain evidence="3 4">Mex-12/320a</strain>
    </source>
</reference>
<protein>
    <recommendedName>
        <fullName evidence="2">Kinase OspG kinase domain-containing protein</fullName>
    </recommendedName>
</protein>
<comment type="caution">
    <text evidence="3">The sequence shown here is derived from an EMBL/GenBank/DDBJ whole genome shotgun (WGS) entry which is preliminary data.</text>
</comment>
<organism evidence="3 4">
    <name type="scientific">Escherichia albertii</name>
    <dbReference type="NCBI Taxonomy" id="208962"/>
    <lineage>
        <taxon>Bacteria</taxon>
        <taxon>Pseudomonadati</taxon>
        <taxon>Pseudomonadota</taxon>
        <taxon>Gammaproteobacteria</taxon>
        <taxon>Enterobacterales</taxon>
        <taxon>Enterobacteriaceae</taxon>
        <taxon>Escherichia</taxon>
    </lineage>
</organism>
<dbReference type="RefSeq" id="WP_131108817.1">
    <property type="nucleotide sequence ID" value="NZ_SIZV01000004.1"/>
</dbReference>
<dbReference type="Proteomes" id="UP000292187">
    <property type="component" value="Unassembled WGS sequence"/>
</dbReference>
<dbReference type="InterPro" id="IPR054466">
    <property type="entry name" value="OspG_kinase"/>
</dbReference>
<name>A0A7Z8E051_ESCAL</name>
<dbReference type="EMBL" id="SIZV01000004">
    <property type="protein sequence ID" value="TBR55344.1"/>
    <property type="molecule type" value="Genomic_DNA"/>
</dbReference>
<dbReference type="InterPro" id="IPR011009">
    <property type="entry name" value="Kinase-like_dom_sf"/>
</dbReference>
<sequence length="220" mass="24887">MLPVSSSASNNLNHPIHKSNTRQGVLQAEGEKARTIVNVDVAPKANKRPRLLLNLSAASREISIGSGLEGDVFKDKNNPGFVIKRYHTSDDAGEECELFNRFYGEGSAEVFVENGKTHLRMLEVPGTPLKKLSEFPKDSEKLFLNMIIDMAEHKIIHGDLHMENILYDESAHRFWPIDFSNSYERYYSLDGDKKPFANELSESDFSSVLTALRNRIGWFL</sequence>
<evidence type="ECO:0000259" key="2">
    <source>
        <dbReference type="Pfam" id="PF22303"/>
    </source>
</evidence>
<evidence type="ECO:0000256" key="1">
    <source>
        <dbReference type="SAM" id="MobiDB-lite"/>
    </source>
</evidence>
<dbReference type="AlphaFoldDB" id="A0A7Z8E051"/>
<dbReference type="Gene3D" id="3.30.200.20">
    <property type="entry name" value="Phosphorylase Kinase, domain 1"/>
    <property type="match status" value="1"/>
</dbReference>
<dbReference type="Pfam" id="PF22303">
    <property type="entry name" value="OspG_kinase"/>
    <property type="match status" value="1"/>
</dbReference>
<dbReference type="SUPFAM" id="SSF56112">
    <property type="entry name" value="Protein kinase-like (PK-like)"/>
    <property type="match status" value="1"/>
</dbReference>
<accession>A0A7Z8E051</accession>
<dbReference type="Gene3D" id="1.10.510.10">
    <property type="entry name" value="Transferase(Phosphotransferase) domain 1"/>
    <property type="match status" value="1"/>
</dbReference>
<evidence type="ECO:0000313" key="4">
    <source>
        <dbReference type="Proteomes" id="UP000292187"/>
    </source>
</evidence>